<organism evidence="14 15">
    <name type="scientific">Cephus cinctus</name>
    <name type="common">Wheat stem sawfly</name>
    <dbReference type="NCBI Taxonomy" id="211228"/>
    <lineage>
        <taxon>Eukaryota</taxon>
        <taxon>Metazoa</taxon>
        <taxon>Ecdysozoa</taxon>
        <taxon>Arthropoda</taxon>
        <taxon>Hexapoda</taxon>
        <taxon>Insecta</taxon>
        <taxon>Pterygota</taxon>
        <taxon>Neoptera</taxon>
        <taxon>Endopterygota</taxon>
        <taxon>Hymenoptera</taxon>
        <taxon>Cephoidea</taxon>
        <taxon>Cephidae</taxon>
        <taxon>Cephus</taxon>
    </lineage>
</organism>
<evidence type="ECO:0000313" key="15">
    <source>
        <dbReference type="RefSeq" id="XP_015605673.1"/>
    </source>
</evidence>
<evidence type="ECO:0000256" key="7">
    <source>
        <dbReference type="ARBA" id="ARBA00022692"/>
    </source>
</evidence>
<keyword evidence="7 13" id="KW-0812">Transmembrane</keyword>
<comment type="subcellular location">
    <subcellularLocation>
        <location evidence="1 13">Endoplasmic reticulum membrane</location>
        <topology evidence="1 13">Multi-pass membrane protein</topology>
    </subcellularLocation>
</comment>
<evidence type="ECO:0000256" key="12">
    <source>
        <dbReference type="ARBA" id="ARBA00093608"/>
    </source>
</evidence>
<feature type="transmembrane region" description="Helical" evidence="13">
    <location>
        <begin position="305"/>
        <end position="322"/>
    </location>
</feature>
<evidence type="ECO:0000256" key="9">
    <source>
        <dbReference type="ARBA" id="ARBA00022989"/>
    </source>
</evidence>
<keyword evidence="14" id="KW-1185">Reference proteome</keyword>
<dbReference type="KEGG" id="ccin:107272737"/>
<dbReference type="GO" id="GO:0051751">
    <property type="term" value="F:alpha-1,4-mannosyltransferase activity"/>
    <property type="evidence" value="ECO:0007669"/>
    <property type="project" value="InterPro"/>
</dbReference>
<feature type="transmembrane region" description="Helical" evidence="13">
    <location>
        <begin position="118"/>
        <end position="145"/>
    </location>
</feature>
<keyword evidence="8 13" id="KW-0256">Endoplasmic reticulum</keyword>
<feature type="transmembrane region" description="Helical" evidence="13">
    <location>
        <begin position="5"/>
        <end position="25"/>
    </location>
</feature>
<dbReference type="EC" id="2.4.1.-" evidence="13"/>
<dbReference type="AlphaFoldDB" id="A0AAJ7FS75"/>
<evidence type="ECO:0000256" key="2">
    <source>
        <dbReference type="ARBA" id="ARBA00004687"/>
    </source>
</evidence>
<dbReference type="Proteomes" id="UP000694920">
    <property type="component" value="Unplaced"/>
</dbReference>
<evidence type="ECO:0000256" key="13">
    <source>
        <dbReference type="RuleBase" id="RU365064"/>
    </source>
</evidence>
<feature type="transmembrane region" description="Helical" evidence="13">
    <location>
        <begin position="281"/>
        <end position="299"/>
    </location>
</feature>
<evidence type="ECO:0000256" key="3">
    <source>
        <dbReference type="ARBA" id="ARBA00011071"/>
    </source>
</evidence>
<evidence type="ECO:0000256" key="10">
    <source>
        <dbReference type="ARBA" id="ARBA00023136"/>
    </source>
</evidence>
<evidence type="ECO:0000256" key="8">
    <source>
        <dbReference type="ARBA" id="ARBA00022824"/>
    </source>
</evidence>
<reference evidence="15" key="1">
    <citation type="submission" date="2025-08" db="UniProtKB">
        <authorList>
            <consortium name="RefSeq"/>
        </authorList>
    </citation>
    <scope>IDENTIFICATION</scope>
</reference>
<feature type="transmembrane region" description="Helical" evidence="13">
    <location>
        <begin position="198"/>
        <end position="217"/>
    </location>
</feature>
<evidence type="ECO:0000256" key="4">
    <source>
        <dbReference type="ARBA" id="ARBA00022502"/>
    </source>
</evidence>
<feature type="transmembrane region" description="Helical" evidence="13">
    <location>
        <begin position="157"/>
        <end position="178"/>
    </location>
</feature>
<evidence type="ECO:0000256" key="5">
    <source>
        <dbReference type="ARBA" id="ARBA00022676"/>
    </source>
</evidence>
<evidence type="ECO:0000256" key="11">
    <source>
        <dbReference type="ARBA" id="ARBA00093408"/>
    </source>
</evidence>
<sequence length="387" mass="44638">MSLTFARHCIVALTVRVILIVYANFHDNNFDVPYTDVDYKVFTDAARHIIQRESPFERHTYRYTPLLALLLTPNILLHLDFGKLIFSLVDILVSLLIKRILIKQYCTRSTAEFCALLWLYNPLTIVISTRGNADSLAVLLVLLTLSMLQNDNSLLTGVLHGLSIHFRLYPIAFSLAMYLSLHTKNQLIALPNVKQVKLILGCILSLSLLTASCYYFYGYKFLYESLIYHLIRKDARHNFSVYFYMQYLTALQVSGILQKILTFLPQLVLLVILSVRYSTKFSLPFAMFTQALVMVTYNPVMTSQYFFWFLSLLPICLTNLCLSKCRSIFLLGIWLIAQGLWLFAAYLLEFKGLNSFLYIWIAGLLFFMANVKILLDIIVGYRDIPQI</sequence>
<dbReference type="Pfam" id="PF05007">
    <property type="entry name" value="Mannosyl_trans"/>
    <property type="match status" value="1"/>
</dbReference>
<protein>
    <recommendedName>
        <fullName evidence="12 13">GPI alpha-1,4-mannosyltransferase I, catalytic subunit</fullName>
        <ecNumber evidence="13">2.4.1.-</ecNumber>
    </recommendedName>
    <alternativeName>
        <fullName evidence="13">GPI mannosyltransferase I</fullName>
    </alternativeName>
</protein>
<dbReference type="PANTHER" id="PTHR12886">
    <property type="entry name" value="PIG-M MANNOSYLTRANSFERASE"/>
    <property type="match status" value="1"/>
</dbReference>
<keyword evidence="4 13" id="KW-0337">GPI-anchor biosynthesis</keyword>
<keyword evidence="5 13" id="KW-0328">Glycosyltransferase</keyword>
<dbReference type="GO" id="GO:0006506">
    <property type="term" value="P:GPI anchor biosynthetic process"/>
    <property type="evidence" value="ECO:0007669"/>
    <property type="project" value="UniProtKB-KW"/>
</dbReference>
<keyword evidence="9 13" id="KW-1133">Transmembrane helix</keyword>
<dbReference type="GO" id="GO:1990529">
    <property type="term" value="C:glycosylphosphatidylinositol-mannosyltransferase I complex"/>
    <property type="evidence" value="ECO:0007669"/>
    <property type="project" value="TreeGrafter"/>
</dbReference>
<feature type="transmembrane region" description="Helical" evidence="13">
    <location>
        <begin position="75"/>
        <end position="97"/>
    </location>
</feature>
<gene>
    <name evidence="15" type="primary">LOC107272737</name>
</gene>
<evidence type="ECO:0000313" key="14">
    <source>
        <dbReference type="Proteomes" id="UP000694920"/>
    </source>
</evidence>
<comment type="similarity">
    <text evidence="3 13">Belongs to the PIGM family.</text>
</comment>
<feature type="transmembrane region" description="Helical" evidence="13">
    <location>
        <begin position="359"/>
        <end position="381"/>
    </location>
</feature>
<evidence type="ECO:0000256" key="6">
    <source>
        <dbReference type="ARBA" id="ARBA00022679"/>
    </source>
</evidence>
<comment type="pathway">
    <text evidence="2 13">Glycolipid biosynthesis; glycosylphosphatidylinositol-anchor biosynthesis.</text>
</comment>
<name>A0AAJ7FS75_CEPCN</name>
<dbReference type="GO" id="GO:0005789">
    <property type="term" value="C:endoplasmic reticulum membrane"/>
    <property type="evidence" value="ECO:0007669"/>
    <property type="project" value="UniProtKB-SubCell"/>
</dbReference>
<feature type="transmembrane region" description="Helical" evidence="13">
    <location>
        <begin position="256"/>
        <end position="274"/>
    </location>
</feature>
<keyword evidence="10 13" id="KW-0472">Membrane</keyword>
<comment type="function">
    <text evidence="11 13">Catalytic subunit of the glycosylphosphatidylinositol-mannosyltransferase I complex which catalyzes the transfer of the first mannose, via an alpha-1,4 bond from a dolichol-phosphate-mannose (Dol-P-Man) to the glucosaminyl acyl phosphatidylinositol (GlcN-(acyl)PI) intermediate to generate alpha-D-Man-(1-&gt;4)-alpha-D-GlcN-(1-&gt;6)-(1-radyl,2-acyl-sn-glycero-3-phospho)-2-acyl-inositol and participates in the sixth step of the glycosylphosphatidylinositol-anchor biosynthesis.</text>
</comment>
<feature type="transmembrane region" description="Helical" evidence="13">
    <location>
        <begin position="329"/>
        <end position="347"/>
    </location>
</feature>
<evidence type="ECO:0000256" key="1">
    <source>
        <dbReference type="ARBA" id="ARBA00004477"/>
    </source>
</evidence>
<dbReference type="GO" id="GO:0004376">
    <property type="term" value="F:GPI mannosyltransferase activity"/>
    <property type="evidence" value="ECO:0007669"/>
    <property type="project" value="InterPro"/>
</dbReference>
<dbReference type="PANTHER" id="PTHR12886:SF0">
    <property type="entry name" value="GPI MANNOSYLTRANSFERASE 1"/>
    <property type="match status" value="1"/>
</dbReference>
<dbReference type="CTD" id="37470"/>
<dbReference type="RefSeq" id="XP_015605673.1">
    <property type="nucleotide sequence ID" value="XM_015750187.1"/>
</dbReference>
<dbReference type="InterPro" id="IPR007704">
    <property type="entry name" value="PIG-M"/>
</dbReference>
<keyword evidence="6 13" id="KW-0808">Transferase</keyword>
<dbReference type="GeneID" id="107272737"/>
<proteinExistence type="inferred from homology"/>
<accession>A0AAJ7FS75</accession>